<dbReference type="InterPro" id="IPR002023">
    <property type="entry name" value="NuoE-like"/>
</dbReference>
<sequence>MTLDKFPANGNPIQYTQGDLIPLLQSIQERAGYLSPENVSEVARKLHISENEVYGVASFYTQFRFNAPGRHSIKICLGTACHVRSGQKLMEAIERELHIKPGETTSDGLFDLQRVACLGCCALAPVMQIDDQIFGRVTATRLKHILESYA</sequence>
<dbReference type="PIRSF" id="PIRSF000216">
    <property type="entry name" value="NADH_DH_24kDa"/>
    <property type="match status" value="1"/>
</dbReference>
<evidence type="ECO:0000313" key="9">
    <source>
        <dbReference type="Proteomes" id="UP000050430"/>
    </source>
</evidence>
<keyword evidence="9" id="KW-1185">Reference proteome</keyword>
<evidence type="ECO:0000256" key="3">
    <source>
        <dbReference type="ARBA" id="ARBA00022723"/>
    </source>
</evidence>
<keyword evidence="4 7" id="KW-0408">Iron</keyword>
<evidence type="ECO:0000256" key="6">
    <source>
        <dbReference type="ARBA" id="ARBA00034078"/>
    </source>
</evidence>
<dbReference type="InterPro" id="IPR041921">
    <property type="entry name" value="NuoE_N"/>
</dbReference>
<dbReference type="AlphaFoldDB" id="A0A0P6X127"/>
<dbReference type="GO" id="GO:0046872">
    <property type="term" value="F:metal ion binding"/>
    <property type="evidence" value="ECO:0007669"/>
    <property type="project" value="UniProtKB-KW"/>
</dbReference>
<dbReference type="InterPro" id="IPR028431">
    <property type="entry name" value="NADP_DH_HndA-like"/>
</dbReference>
<dbReference type="Gene3D" id="1.10.10.1590">
    <property type="entry name" value="NADH-quinone oxidoreductase subunit E"/>
    <property type="match status" value="1"/>
</dbReference>
<feature type="binding site" evidence="7">
    <location>
        <position position="76"/>
    </location>
    <ligand>
        <name>[2Fe-2S] cluster</name>
        <dbReference type="ChEBI" id="CHEBI:190135"/>
    </ligand>
</feature>
<protein>
    <submittedName>
        <fullName evidence="8">NADH dehydrogenase</fullName>
    </submittedName>
</protein>
<dbReference type="FunFam" id="3.40.30.10:FF:000015">
    <property type="entry name" value="NADH-quinone oxidoreductase subunit E"/>
    <property type="match status" value="1"/>
</dbReference>
<dbReference type="Pfam" id="PF01257">
    <property type="entry name" value="2Fe-2S_thioredx"/>
    <property type="match status" value="1"/>
</dbReference>
<evidence type="ECO:0000313" key="8">
    <source>
        <dbReference type="EMBL" id="KPL72949.1"/>
    </source>
</evidence>
<keyword evidence="5 7" id="KW-0411">Iron-sulfur</keyword>
<feature type="binding site" evidence="7">
    <location>
        <position position="121"/>
    </location>
    <ligand>
        <name>[2Fe-2S] cluster</name>
        <dbReference type="ChEBI" id="CHEBI:190135"/>
    </ligand>
</feature>
<dbReference type="InterPro" id="IPR042128">
    <property type="entry name" value="NuoE_dom"/>
</dbReference>
<reference evidence="8 9" key="1">
    <citation type="submission" date="2015-07" db="EMBL/GenBank/DDBJ databases">
        <title>Genome sequence of Leptolinea tardivitalis DSM 16556.</title>
        <authorList>
            <person name="Hemp J."/>
            <person name="Ward L.M."/>
            <person name="Pace L.A."/>
            <person name="Fischer W.W."/>
        </authorList>
    </citation>
    <scope>NUCLEOTIDE SEQUENCE [LARGE SCALE GENOMIC DNA]</scope>
    <source>
        <strain evidence="8 9">YMTK-2</strain>
    </source>
</reference>
<dbReference type="PANTHER" id="PTHR43342">
    <property type="entry name" value="NADH-QUINONE OXIDOREDUCTASE, E SUBUNIT"/>
    <property type="match status" value="1"/>
</dbReference>
<feature type="binding site" evidence="7">
    <location>
        <position position="117"/>
    </location>
    <ligand>
        <name>[2Fe-2S] cluster</name>
        <dbReference type="ChEBI" id="CHEBI:190135"/>
    </ligand>
</feature>
<keyword evidence="2 7" id="KW-0001">2Fe-2S</keyword>
<dbReference type="Proteomes" id="UP000050430">
    <property type="component" value="Unassembled WGS sequence"/>
</dbReference>
<dbReference type="CDD" id="cd03064">
    <property type="entry name" value="TRX_Fd_NuoE"/>
    <property type="match status" value="1"/>
</dbReference>
<evidence type="ECO:0000256" key="2">
    <source>
        <dbReference type="ARBA" id="ARBA00022714"/>
    </source>
</evidence>
<dbReference type="OrthoDB" id="9807941at2"/>
<dbReference type="EMBL" id="LGCK01000007">
    <property type="protein sequence ID" value="KPL72949.1"/>
    <property type="molecule type" value="Genomic_DNA"/>
</dbReference>
<dbReference type="GO" id="GO:0016491">
    <property type="term" value="F:oxidoreductase activity"/>
    <property type="evidence" value="ECO:0007669"/>
    <property type="project" value="InterPro"/>
</dbReference>
<dbReference type="NCBIfam" id="NF005722">
    <property type="entry name" value="PRK07539.1-2"/>
    <property type="match status" value="1"/>
</dbReference>
<feature type="binding site" evidence="7">
    <location>
        <position position="81"/>
    </location>
    <ligand>
        <name>[2Fe-2S] cluster</name>
        <dbReference type="ChEBI" id="CHEBI:190135"/>
    </ligand>
</feature>
<gene>
    <name evidence="8" type="ORF">ADM99_07915</name>
</gene>
<comment type="cofactor">
    <cofactor evidence="7">
        <name>[2Fe-2S] cluster</name>
        <dbReference type="ChEBI" id="CHEBI:190135"/>
    </cofactor>
    <text evidence="7">Binds 1 [2Fe-2S] cluster.</text>
</comment>
<dbReference type="InterPro" id="IPR036249">
    <property type="entry name" value="Thioredoxin-like_sf"/>
</dbReference>
<evidence type="ECO:0000256" key="7">
    <source>
        <dbReference type="PIRSR" id="PIRSR000216-1"/>
    </source>
</evidence>
<comment type="similarity">
    <text evidence="1">Belongs to the complex I 24 kDa subunit family.</text>
</comment>
<dbReference type="RefSeq" id="WP_062420916.1">
    <property type="nucleotide sequence ID" value="NZ_BBYA01000008.1"/>
</dbReference>
<dbReference type="GO" id="GO:0051537">
    <property type="term" value="F:2 iron, 2 sulfur cluster binding"/>
    <property type="evidence" value="ECO:0007669"/>
    <property type="project" value="UniProtKB-KW"/>
</dbReference>
<comment type="caution">
    <text evidence="8">The sequence shown here is derived from an EMBL/GenBank/DDBJ whole genome shotgun (WGS) entry which is preliminary data.</text>
</comment>
<evidence type="ECO:0000256" key="4">
    <source>
        <dbReference type="ARBA" id="ARBA00023004"/>
    </source>
</evidence>
<dbReference type="SUPFAM" id="SSF52833">
    <property type="entry name" value="Thioredoxin-like"/>
    <property type="match status" value="1"/>
</dbReference>
<dbReference type="PANTHER" id="PTHR43342:SF1">
    <property type="entry name" value="BIFURCATING [FEFE] HYDROGENASE GAMMA SUBUNIT"/>
    <property type="match status" value="1"/>
</dbReference>
<evidence type="ECO:0000256" key="1">
    <source>
        <dbReference type="ARBA" id="ARBA00010643"/>
    </source>
</evidence>
<comment type="cofactor">
    <cofactor evidence="6">
        <name>[2Fe-2S] cluster</name>
        <dbReference type="ChEBI" id="CHEBI:190135"/>
    </cofactor>
</comment>
<keyword evidence="3 7" id="KW-0479">Metal-binding</keyword>
<dbReference type="Gene3D" id="3.40.30.10">
    <property type="entry name" value="Glutaredoxin"/>
    <property type="match status" value="1"/>
</dbReference>
<evidence type="ECO:0000256" key="5">
    <source>
        <dbReference type="ARBA" id="ARBA00023014"/>
    </source>
</evidence>
<dbReference type="PROSITE" id="PS01099">
    <property type="entry name" value="COMPLEX1_24K"/>
    <property type="match status" value="1"/>
</dbReference>
<name>A0A0P6X127_9CHLR</name>
<organism evidence="8 9">
    <name type="scientific">Leptolinea tardivitalis</name>
    <dbReference type="NCBI Taxonomy" id="229920"/>
    <lineage>
        <taxon>Bacteria</taxon>
        <taxon>Bacillati</taxon>
        <taxon>Chloroflexota</taxon>
        <taxon>Anaerolineae</taxon>
        <taxon>Anaerolineales</taxon>
        <taxon>Anaerolineaceae</taxon>
        <taxon>Leptolinea</taxon>
    </lineage>
</organism>
<accession>A0A0P6X127</accession>
<proteinExistence type="inferred from homology"/>
<dbReference type="STRING" id="229920.ADM99_07915"/>